<evidence type="ECO:0000313" key="3">
    <source>
        <dbReference type="Proteomes" id="UP000663848"/>
    </source>
</evidence>
<sequence length="154" mass="16980">MLERRYRLCSTLLDHPPSLPSPPLAFDSNDKLSDLLLKEQNNDIRDDESIISTSTLADDDLMMNNIETENLHLLKTLASNHDLRSLSPVLISNDISATKNSELLLPSSTTTMPTVDIKKEVNDITTTTTTTTSASPSGNELDKKDRLIVEGADK</sequence>
<feature type="non-terminal residue" evidence="2">
    <location>
        <position position="154"/>
    </location>
</feature>
<dbReference type="AlphaFoldDB" id="A0A821ZCK2"/>
<feature type="compositionally biased region" description="Basic and acidic residues" evidence="1">
    <location>
        <begin position="140"/>
        <end position="154"/>
    </location>
</feature>
<gene>
    <name evidence="2" type="ORF">QYT958_LOCUS36023</name>
</gene>
<comment type="caution">
    <text evidence="2">The sequence shown here is derived from an EMBL/GenBank/DDBJ whole genome shotgun (WGS) entry which is preliminary data.</text>
</comment>
<organism evidence="2 3">
    <name type="scientific">Rotaria socialis</name>
    <dbReference type="NCBI Taxonomy" id="392032"/>
    <lineage>
        <taxon>Eukaryota</taxon>
        <taxon>Metazoa</taxon>
        <taxon>Spiralia</taxon>
        <taxon>Gnathifera</taxon>
        <taxon>Rotifera</taxon>
        <taxon>Eurotatoria</taxon>
        <taxon>Bdelloidea</taxon>
        <taxon>Philodinida</taxon>
        <taxon>Philodinidae</taxon>
        <taxon>Rotaria</taxon>
    </lineage>
</organism>
<dbReference type="EMBL" id="CAJOBR010028042">
    <property type="protein sequence ID" value="CAF4979494.1"/>
    <property type="molecule type" value="Genomic_DNA"/>
</dbReference>
<accession>A0A821ZCK2</accession>
<dbReference type="Proteomes" id="UP000663848">
    <property type="component" value="Unassembled WGS sequence"/>
</dbReference>
<name>A0A821ZCK2_9BILA</name>
<evidence type="ECO:0000313" key="2">
    <source>
        <dbReference type="EMBL" id="CAF4979494.1"/>
    </source>
</evidence>
<feature type="region of interest" description="Disordered" evidence="1">
    <location>
        <begin position="126"/>
        <end position="154"/>
    </location>
</feature>
<evidence type="ECO:0000256" key="1">
    <source>
        <dbReference type="SAM" id="MobiDB-lite"/>
    </source>
</evidence>
<protein>
    <submittedName>
        <fullName evidence="2">Uncharacterized protein</fullName>
    </submittedName>
</protein>
<reference evidence="2" key="1">
    <citation type="submission" date="2021-02" db="EMBL/GenBank/DDBJ databases">
        <authorList>
            <person name="Nowell W R."/>
        </authorList>
    </citation>
    <scope>NUCLEOTIDE SEQUENCE</scope>
</reference>
<proteinExistence type="predicted"/>